<dbReference type="AlphaFoldDB" id="A0A380C425"/>
<keyword evidence="1" id="KW-0472">Membrane</keyword>
<dbReference type="EMBL" id="UGYW01000002">
    <property type="protein sequence ID" value="SUJ11720.1"/>
    <property type="molecule type" value="Genomic_DNA"/>
</dbReference>
<evidence type="ECO:0000313" key="2">
    <source>
        <dbReference type="EMBL" id="SUJ11720.1"/>
    </source>
</evidence>
<reference evidence="2 3" key="1">
    <citation type="submission" date="2018-06" db="EMBL/GenBank/DDBJ databases">
        <authorList>
            <consortium name="Pathogen Informatics"/>
            <person name="Doyle S."/>
        </authorList>
    </citation>
    <scope>NUCLEOTIDE SEQUENCE [LARGE SCALE GENOMIC DNA]</scope>
    <source>
        <strain evidence="2 3">NCTC11388</strain>
    </source>
</reference>
<name>A0A380C425_SPHSI</name>
<feature type="transmembrane region" description="Helical" evidence="1">
    <location>
        <begin position="21"/>
        <end position="40"/>
    </location>
</feature>
<keyword evidence="1" id="KW-0812">Transmembrane</keyword>
<protein>
    <submittedName>
        <fullName evidence="2">Uncharacterized protein</fullName>
    </submittedName>
</protein>
<accession>A0A380C425</accession>
<organism evidence="2 3">
    <name type="scientific">Sphingobacterium spiritivorum</name>
    <name type="common">Flavobacterium spiritivorum</name>
    <dbReference type="NCBI Taxonomy" id="258"/>
    <lineage>
        <taxon>Bacteria</taxon>
        <taxon>Pseudomonadati</taxon>
        <taxon>Bacteroidota</taxon>
        <taxon>Sphingobacteriia</taxon>
        <taxon>Sphingobacteriales</taxon>
        <taxon>Sphingobacteriaceae</taxon>
        <taxon>Sphingobacterium</taxon>
    </lineage>
</organism>
<proteinExistence type="predicted"/>
<evidence type="ECO:0000256" key="1">
    <source>
        <dbReference type="SAM" id="Phobius"/>
    </source>
</evidence>
<keyword evidence="1" id="KW-1133">Transmembrane helix</keyword>
<evidence type="ECO:0000313" key="3">
    <source>
        <dbReference type="Proteomes" id="UP000254893"/>
    </source>
</evidence>
<gene>
    <name evidence="2" type="ORF">NCTC11388_02152</name>
</gene>
<dbReference type="Proteomes" id="UP000254893">
    <property type="component" value="Unassembled WGS sequence"/>
</dbReference>
<sequence>MSLYKGFDIFIIMSGRDNRQYTNMAKIIIYMVFILFISVFSSCPFKLAIKALNSDQEDIALPSGGTTTALTKGTISVTCANMTRVRSHSGHSSPTFLAPSIIRYFHDLGSLCRTIPVKKYTTAAEYYSSPTPTYLLNRTLLI</sequence>